<protein>
    <submittedName>
        <fullName evidence="6">UDP-glucuronosyltransferase 2B31</fullName>
    </submittedName>
</protein>
<keyword evidence="3 6" id="KW-0808">Transferase</keyword>
<keyword evidence="2" id="KW-0328">Glycosyltransferase</keyword>
<dbReference type="Pfam" id="PF00201">
    <property type="entry name" value="UDPGT"/>
    <property type="match status" value="1"/>
</dbReference>
<dbReference type="FunFam" id="3.40.50.2000:FF:000050">
    <property type="entry name" value="UDP-glucuronosyltransferase"/>
    <property type="match status" value="1"/>
</dbReference>
<dbReference type="CDD" id="cd03784">
    <property type="entry name" value="GT1_Gtf-like"/>
    <property type="match status" value="1"/>
</dbReference>
<dbReference type="GO" id="GO:0008194">
    <property type="term" value="F:UDP-glycosyltransferase activity"/>
    <property type="evidence" value="ECO:0007669"/>
    <property type="project" value="InterPro"/>
</dbReference>
<evidence type="ECO:0000256" key="4">
    <source>
        <dbReference type="SAM" id="Phobius"/>
    </source>
</evidence>
<name>A0A0K8UW81_BACLA</name>
<comment type="similarity">
    <text evidence="1">Belongs to the UDP-glycosyltransferase family.</text>
</comment>
<sequence>MELKVLNSLIILTTLMTALAPAIDAAKILAVYVYPGKSHFMMHRVLISELVNHGHEVTMITAYTLAPLRLGNNYTEILIEPVYDYRKDGNALTGSNTIFDMSNNDITDFMNMMKAICMGSTEHALKQPKVQAIINAAQTRGVYDLLLVEQFYQDAFLALAHIYSVPVVSTATFAKEHYMSQMFGVVTPWAYVPHGSLPLTDRMSFWQRLQNAYHILNTDYNREFKYFPMVDALIAKYFGHLPIKFPSASAMNKNLSAILINNYTPLSTASPTMDNMINVGGMHIYPPKALPTELQSFLDEAEHGAIYFSLGSQVESKDMPAEKLRLFLDVFCSLQQRVLWKFENESITNLPPNVMVKKWMPQSDILAHPNVRVFITHVGLLGTQEGVYHAVPMLGMPFYCDQHLNLKKAELYGYAISLHFQSITYDVLKNALTELLENPSYSANIKRISSIFHDRPLSARDTAIYWIEYVIRHKGATHLRAAGLDLKWYQFYLLDVIAVVVAGIVLTLWLVIGLVRFVLRRLGKRSKQKEVMKQKRQ</sequence>
<accession>A0A0K8UW81</accession>
<dbReference type="Gene3D" id="3.40.50.2000">
    <property type="entry name" value="Glycogen Phosphorylase B"/>
    <property type="match status" value="2"/>
</dbReference>
<evidence type="ECO:0000313" key="6">
    <source>
        <dbReference type="EMBL" id="JAI30944.1"/>
    </source>
</evidence>
<dbReference type="FunFam" id="3.40.50.2000:FF:000174">
    <property type="entry name" value="UDP-glucuronosyltransferase"/>
    <property type="match status" value="1"/>
</dbReference>
<dbReference type="PANTHER" id="PTHR48043:SF60">
    <property type="entry name" value="UDP-GLUCURONOSYLTRANSFERASE"/>
    <property type="match status" value="1"/>
</dbReference>
<dbReference type="InterPro" id="IPR002213">
    <property type="entry name" value="UDP_glucos_trans"/>
</dbReference>
<keyword evidence="4" id="KW-1133">Transmembrane helix</keyword>
<keyword evidence="4" id="KW-0812">Transmembrane</keyword>
<keyword evidence="5" id="KW-0732">Signal</keyword>
<proteinExistence type="inferred from homology"/>
<feature type="chain" id="PRO_5005521461" evidence="5">
    <location>
        <begin position="26"/>
        <end position="537"/>
    </location>
</feature>
<dbReference type="OrthoDB" id="5835829at2759"/>
<evidence type="ECO:0000256" key="5">
    <source>
        <dbReference type="SAM" id="SignalP"/>
    </source>
</evidence>
<dbReference type="PANTHER" id="PTHR48043">
    <property type="entry name" value="EG:EG0003.4 PROTEIN-RELATED"/>
    <property type="match status" value="1"/>
</dbReference>
<evidence type="ECO:0000256" key="1">
    <source>
        <dbReference type="ARBA" id="ARBA00009995"/>
    </source>
</evidence>
<evidence type="ECO:0000256" key="2">
    <source>
        <dbReference type="ARBA" id="ARBA00022676"/>
    </source>
</evidence>
<feature type="signal peptide" evidence="5">
    <location>
        <begin position="1"/>
        <end position="25"/>
    </location>
</feature>
<dbReference type="InterPro" id="IPR050271">
    <property type="entry name" value="UDP-glycosyltransferase"/>
</dbReference>
<dbReference type="AlphaFoldDB" id="A0A0K8UW81"/>
<keyword evidence="4" id="KW-0472">Membrane</keyword>
<dbReference type="EMBL" id="GDHF01021370">
    <property type="protein sequence ID" value="JAI30944.1"/>
    <property type="molecule type" value="Transcribed_RNA"/>
</dbReference>
<organism evidence="6">
    <name type="scientific">Bactrocera latifrons</name>
    <name type="common">Malaysian fruit fly</name>
    <name type="synonym">Chaetodacus latifrons</name>
    <dbReference type="NCBI Taxonomy" id="174628"/>
    <lineage>
        <taxon>Eukaryota</taxon>
        <taxon>Metazoa</taxon>
        <taxon>Ecdysozoa</taxon>
        <taxon>Arthropoda</taxon>
        <taxon>Hexapoda</taxon>
        <taxon>Insecta</taxon>
        <taxon>Pterygota</taxon>
        <taxon>Neoptera</taxon>
        <taxon>Endopterygota</taxon>
        <taxon>Diptera</taxon>
        <taxon>Brachycera</taxon>
        <taxon>Muscomorpha</taxon>
        <taxon>Tephritoidea</taxon>
        <taxon>Tephritidae</taxon>
        <taxon>Bactrocera</taxon>
        <taxon>Bactrocera</taxon>
    </lineage>
</organism>
<reference evidence="6" key="1">
    <citation type="submission" date="2015-06" db="EMBL/GenBank/DDBJ databases">
        <authorList>
            <person name="Hoefler B.C."/>
            <person name="Straight P.D."/>
        </authorList>
    </citation>
    <scope>NUCLEOTIDE SEQUENCE</scope>
</reference>
<evidence type="ECO:0000256" key="3">
    <source>
        <dbReference type="ARBA" id="ARBA00022679"/>
    </source>
</evidence>
<gene>
    <name evidence="6" type="primary">UGT2B31_3</name>
    <name evidence="6" type="ORF">c3_g1_i4</name>
</gene>
<dbReference type="SUPFAM" id="SSF53756">
    <property type="entry name" value="UDP-Glycosyltransferase/glycogen phosphorylase"/>
    <property type="match status" value="1"/>
</dbReference>
<feature type="transmembrane region" description="Helical" evidence="4">
    <location>
        <begin position="491"/>
        <end position="519"/>
    </location>
</feature>